<proteinExistence type="predicted"/>
<reference evidence="2 3" key="1">
    <citation type="submission" date="2017-09" db="EMBL/GenBank/DDBJ databases">
        <title>Sphingomonas adhaesiva DSM 7418, whole genome shotgun sequence.</title>
        <authorList>
            <person name="Feng G."/>
            <person name="Zhu H."/>
        </authorList>
    </citation>
    <scope>NUCLEOTIDE SEQUENCE [LARGE SCALE GENOMIC DNA]</scope>
    <source>
        <strain evidence="2 3">DSM 7418</strain>
    </source>
</reference>
<evidence type="ECO:0000313" key="2">
    <source>
        <dbReference type="EMBL" id="PCG16058.1"/>
    </source>
</evidence>
<dbReference type="Proteomes" id="UP000218323">
    <property type="component" value="Unassembled WGS sequence"/>
</dbReference>
<feature type="compositionally biased region" description="Basic and acidic residues" evidence="1">
    <location>
        <begin position="32"/>
        <end position="75"/>
    </location>
</feature>
<dbReference type="AlphaFoldDB" id="A0A2A4ID47"/>
<comment type="caution">
    <text evidence="2">The sequence shown here is derived from an EMBL/GenBank/DDBJ whole genome shotgun (WGS) entry which is preliminary data.</text>
</comment>
<evidence type="ECO:0000256" key="1">
    <source>
        <dbReference type="SAM" id="MobiDB-lite"/>
    </source>
</evidence>
<organism evidence="2 3">
    <name type="scientific">Sphingomonas adhaesiva</name>
    <dbReference type="NCBI Taxonomy" id="28212"/>
    <lineage>
        <taxon>Bacteria</taxon>
        <taxon>Pseudomonadati</taxon>
        <taxon>Pseudomonadota</taxon>
        <taxon>Alphaproteobacteria</taxon>
        <taxon>Sphingomonadales</taxon>
        <taxon>Sphingomonadaceae</taxon>
        <taxon>Sphingomonas</taxon>
    </lineage>
</organism>
<feature type="region of interest" description="Disordered" evidence="1">
    <location>
        <begin position="1"/>
        <end position="99"/>
    </location>
</feature>
<dbReference type="EMBL" id="NWVC01000001">
    <property type="protein sequence ID" value="PCG16058.1"/>
    <property type="molecule type" value="Genomic_DNA"/>
</dbReference>
<feature type="compositionally biased region" description="Low complexity" evidence="1">
    <location>
        <begin position="8"/>
        <end position="31"/>
    </location>
</feature>
<feature type="compositionally biased region" description="Basic and acidic residues" evidence="1">
    <location>
        <begin position="88"/>
        <end position="99"/>
    </location>
</feature>
<keyword evidence="3" id="KW-1185">Reference proteome</keyword>
<name>A0A2A4ID47_9SPHN</name>
<evidence type="ECO:0000313" key="3">
    <source>
        <dbReference type="Proteomes" id="UP000218323"/>
    </source>
</evidence>
<accession>A0A2A4ID47</accession>
<dbReference type="RefSeq" id="WP_096640443.1">
    <property type="nucleotide sequence ID" value="NZ_JBHIWA010000044.1"/>
</dbReference>
<sequence>MTDDRGWGRPAGAASARATLRAQERIAAAEARTAERQAQREAGQREREAARAARRAEEDQRRAARLEERSEERDARPRRRASGALARTGEERVARDTRHYATNVDHGRIIELSRRGATVAGLASVFGLPEDEIARILAAA</sequence>
<protein>
    <submittedName>
        <fullName evidence="2">Uncharacterized protein</fullName>
    </submittedName>
</protein>
<gene>
    <name evidence="2" type="ORF">COA07_03720</name>
</gene>